<dbReference type="PANTHER" id="PTHR16091:SF1">
    <property type="entry name" value="TETRATRICOPEPTIDE REPEAT PROTEIN 17"/>
    <property type="match status" value="1"/>
</dbReference>
<accession>A0ABR1AF61</accession>
<evidence type="ECO:0008006" key="6">
    <source>
        <dbReference type="Google" id="ProtNLM"/>
    </source>
</evidence>
<evidence type="ECO:0000313" key="5">
    <source>
        <dbReference type="Proteomes" id="UP001359485"/>
    </source>
</evidence>
<keyword evidence="5" id="KW-1185">Reference proteome</keyword>
<dbReference type="PROSITE" id="PS50005">
    <property type="entry name" value="TPR"/>
    <property type="match status" value="1"/>
</dbReference>
<dbReference type="PANTHER" id="PTHR16091">
    <property type="entry name" value="TTC17 PROTEIN"/>
    <property type="match status" value="1"/>
</dbReference>
<comment type="caution">
    <text evidence="4">The sequence shown here is derived from an EMBL/GenBank/DDBJ whole genome shotgun (WGS) entry which is preliminary data.</text>
</comment>
<sequence length="541" mass="62286">MVGNRIRIFTIANCFLGIYASYHWVVTESGRIQPQVENSGFPLTQKDNLLLLLEQDQRLTAINRLYKELLTLKKSIGTQWAKIEGEGDLEKRLYATDIDCLLGGIPLSQHNLNTEFLDYNQGSRPKMKDNSQRVEPDCTVYSDLDFSMRTFPHLDTLNKRDNFNLFINPVPSKTIFDFNIDEMLKQNNSDWTAYNIASHYWRTVGNGTHAVECARRALYFSPMSERYLVLLNLGTLLQELQRLGEAAIVLHSAVDHDPIQYITHLALGNVYAALGDYSRSLACYDNVLSLSPGNVRALQLKHALLCRKKLESGLLEIHLSLQGILQDLQKHNTMHEEWLLLQNQVNWERDSKVKEFFSLSQPLYLNLKMLLQNVEQQAKNLNEEVSKRVPKKKPRLRAEEKNQIKLESIFDCSSEECPTYMLQQDKNLNSEVEDETVAAEYTKETIKDLNKVGVGRGSIETPGEHSLRTKMNSLMNMIKSRYEEEVKMVDFKRRGTDELDLKKSEYSNSEDGHFRSIDRTSFLMRNIDACVKDPAHVKKLN</sequence>
<dbReference type="SMART" id="SM00028">
    <property type="entry name" value="TPR"/>
    <property type="match status" value="2"/>
</dbReference>
<evidence type="ECO:0000313" key="4">
    <source>
        <dbReference type="EMBL" id="KAK6618127.1"/>
    </source>
</evidence>
<proteinExistence type="predicted"/>
<name>A0ABR1AF61_POLSC</name>
<dbReference type="Gene3D" id="1.25.40.10">
    <property type="entry name" value="Tetratricopeptide repeat domain"/>
    <property type="match status" value="1"/>
</dbReference>
<dbReference type="SUPFAM" id="SSF48452">
    <property type="entry name" value="TPR-like"/>
    <property type="match status" value="1"/>
</dbReference>
<gene>
    <name evidence="4" type="ORF">RUM44_002573</name>
</gene>
<dbReference type="InterPro" id="IPR052630">
    <property type="entry name" value="TTC17"/>
</dbReference>
<organism evidence="4 5">
    <name type="scientific">Polyplax serrata</name>
    <name type="common">Common mouse louse</name>
    <dbReference type="NCBI Taxonomy" id="468196"/>
    <lineage>
        <taxon>Eukaryota</taxon>
        <taxon>Metazoa</taxon>
        <taxon>Ecdysozoa</taxon>
        <taxon>Arthropoda</taxon>
        <taxon>Hexapoda</taxon>
        <taxon>Insecta</taxon>
        <taxon>Pterygota</taxon>
        <taxon>Neoptera</taxon>
        <taxon>Paraneoptera</taxon>
        <taxon>Psocodea</taxon>
        <taxon>Troctomorpha</taxon>
        <taxon>Phthiraptera</taxon>
        <taxon>Anoplura</taxon>
        <taxon>Polyplacidae</taxon>
        <taxon>Polyplax</taxon>
    </lineage>
</organism>
<protein>
    <recommendedName>
        <fullName evidence="6">Tetratricopeptide repeat protein 17</fullName>
    </recommendedName>
</protein>
<dbReference type="EMBL" id="JAWJWF010000050">
    <property type="protein sequence ID" value="KAK6618127.1"/>
    <property type="molecule type" value="Genomic_DNA"/>
</dbReference>
<evidence type="ECO:0000256" key="1">
    <source>
        <dbReference type="ARBA" id="ARBA00022737"/>
    </source>
</evidence>
<dbReference type="InterPro" id="IPR019734">
    <property type="entry name" value="TPR_rpt"/>
</dbReference>
<reference evidence="4 5" key="1">
    <citation type="submission" date="2023-09" db="EMBL/GenBank/DDBJ databases">
        <title>Genomes of two closely related lineages of the louse Polyplax serrata with different host specificities.</title>
        <authorList>
            <person name="Martinu J."/>
            <person name="Tarabai H."/>
            <person name="Stefka J."/>
            <person name="Hypsa V."/>
        </authorList>
    </citation>
    <scope>NUCLEOTIDE SEQUENCE [LARGE SCALE GENOMIC DNA]</scope>
    <source>
        <strain evidence="4">98ZLc_SE</strain>
    </source>
</reference>
<dbReference type="InterPro" id="IPR011990">
    <property type="entry name" value="TPR-like_helical_dom_sf"/>
</dbReference>
<keyword evidence="2 3" id="KW-0802">TPR repeat</keyword>
<dbReference type="Proteomes" id="UP001359485">
    <property type="component" value="Unassembled WGS sequence"/>
</dbReference>
<evidence type="ECO:0000256" key="3">
    <source>
        <dbReference type="PROSITE-ProRule" id="PRU00339"/>
    </source>
</evidence>
<keyword evidence="1" id="KW-0677">Repeat</keyword>
<feature type="repeat" description="TPR" evidence="3">
    <location>
        <begin position="261"/>
        <end position="294"/>
    </location>
</feature>
<dbReference type="InterPro" id="IPR013105">
    <property type="entry name" value="TPR_2"/>
</dbReference>
<dbReference type="Pfam" id="PF07719">
    <property type="entry name" value="TPR_2"/>
    <property type="match status" value="1"/>
</dbReference>
<evidence type="ECO:0000256" key="2">
    <source>
        <dbReference type="ARBA" id="ARBA00022803"/>
    </source>
</evidence>